<evidence type="ECO:0000256" key="1">
    <source>
        <dbReference type="ARBA" id="ARBA00006082"/>
    </source>
</evidence>
<dbReference type="EMBL" id="JPOX01000001">
    <property type="protein sequence ID" value="KFX53590.1"/>
    <property type="molecule type" value="Genomic_DNA"/>
</dbReference>
<dbReference type="SMART" id="SM00853">
    <property type="entry name" value="MutL_C"/>
    <property type="match status" value="1"/>
</dbReference>
<dbReference type="InterPro" id="IPR036890">
    <property type="entry name" value="HATPase_C_sf"/>
</dbReference>
<proteinExistence type="inferred from homology"/>
<dbReference type="GO" id="GO:0140664">
    <property type="term" value="F:ATP-dependent DNA damage sensor activity"/>
    <property type="evidence" value="ECO:0007669"/>
    <property type="project" value="InterPro"/>
</dbReference>
<dbReference type="GO" id="GO:0032300">
    <property type="term" value="C:mismatch repair complex"/>
    <property type="evidence" value="ECO:0007669"/>
    <property type="project" value="InterPro"/>
</dbReference>
<evidence type="ECO:0000313" key="4">
    <source>
        <dbReference type="EMBL" id="KFX53590.1"/>
    </source>
</evidence>
<dbReference type="GO" id="GO:0016887">
    <property type="term" value="F:ATP hydrolysis activity"/>
    <property type="evidence" value="ECO:0007669"/>
    <property type="project" value="InterPro"/>
</dbReference>
<dbReference type="SUPFAM" id="SSF118116">
    <property type="entry name" value="DNA mismatch repair protein MutL"/>
    <property type="match status" value="1"/>
</dbReference>
<evidence type="ECO:0000256" key="2">
    <source>
        <dbReference type="SAM" id="MobiDB-lite"/>
    </source>
</evidence>
<dbReference type="AlphaFoldDB" id="A0A093VMZ2"/>
<dbReference type="InterPro" id="IPR042120">
    <property type="entry name" value="MutL_C_dimsub"/>
</dbReference>
<dbReference type="HOGENOM" id="CLU_005415_0_0_1"/>
<protein>
    <submittedName>
        <fullName evidence="4">DNA mismatch repair protein MLH3</fullName>
    </submittedName>
</protein>
<comment type="similarity">
    <text evidence="1">Belongs to the DNA mismatch repair MutL/HexB family.</text>
</comment>
<feature type="region of interest" description="Disordered" evidence="2">
    <location>
        <begin position="210"/>
        <end position="231"/>
    </location>
</feature>
<dbReference type="GO" id="GO:0005524">
    <property type="term" value="F:ATP binding"/>
    <property type="evidence" value="ECO:0007669"/>
    <property type="project" value="InterPro"/>
</dbReference>
<name>A0A093VMZ2_TALMA</name>
<dbReference type="SUPFAM" id="SSF55874">
    <property type="entry name" value="ATPase domain of HSP90 chaperone/DNA topoisomerase II/histidine kinase"/>
    <property type="match status" value="1"/>
</dbReference>
<comment type="caution">
    <text evidence="4">The sequence shown here is derived from an EMBL/GenBank/DDBJ whole genome shotgun (WGS) entry which is preliminary data.</text>
</comment>
<reference evidence="4" key="1">
    <citation type="journal article" date="2014" name="PLoS Genet.">
        <title>Signature Gene Expression Reveals Novel Clues to the Molecular Mechanisms of Dimorphic Transition in Penicillium marneffei.</title>
        <authorList>
            <person name="Yang E."/>
            <person name="Wang G."/>
            <person name="Cai J."/>
            <person name="Woo P.C."/>
            <person name="Lau S.K."/>
            <person name="Yuen K.-Y."/>
            <person name="Chow W.-N."/>
            <person name="Lin X."/>
        </authorList>
    </citation>
    <scope>NUCLEOTIDE SEQUENCE [LARGE SCALE GENOMIC DNA]</scope>
    <source>
        <strain evidence="4">PM1</strain>
    </source>
</reference>
<feature type="region of interest" description="Disordered" evidence="2">
    <location>
        <begin position="389"/>
        <end position="412"/>
    </location>
</feature>
<dbReference type="Gene3D" id="3.30.565.10">
    <property type="entry name" value="Histidine kinase-like ATPase, C-terminal domain"/>
    <property type="match status" value="1"/>
</dbReference>
<dbReference type="Gene3D" id="3.30.1540.20">
    <property type="entry name" value="MutL, C-terminal domain, dimerisation subdomain"/>
    <property type="match status" value="1"/>
</dbReference>
<gene>
    <name evidence="4" type="ORF">GQ26_0013580</name>
</gene>
<dbReference type="eggNOG" id="KOG1978">
    <property type="taxonomic scope" value="Eukaryota"/>
</dbReference>
<feature type="domain" description="MutL C-terminal dimerisation" evidence="3">
    <location>
        <begin position="671"/>
        <end position="872"/>
    </location>
</feature>
<dbReference type="GO" id="GO:0006298">
    <property type="term" value="P:mismatch repair"/>
    <property type="evidence" value="ECO:0007669"/>
    <property type="project" value="InterPro"/>
</dbReference>
<dbReference type="InterPro" id="IPR014790">
    <property type="entry name" value="MutL_C"/>
</dbReference>
<dbReference type="InterPro" id="IPR038973">
    <property type="entry name" value="MutL/Mlh/Pms-like"/>
</dbReference>
<dbReference type="InterPro" id="IPR037198">
    <property type="entry name" value="MutL_C_sf"/>
</dbReference>
<feature type="compositionally biased region" description="Polar residues" evidence="2">
    <location>
        <begin position="398"/>
        <end position="412"/>
    </location>
</feature>
<dbReference type="PANTHER" id="PTHR10073:SF47">
    <property type="entry name" value="DNA MISMATCH REPAIR PROTEIN MLH3"/>
    <property type="match status" value="1"/>
</dbReference>
<sequence length="945" mass="105565">MADSDAPILPLPPEVAKKVQSSVKITNLNGVIVELTKNALDAGAGTVSIVVDYRRGGSIVEDDGYGLPAAEFRDGSGLCRPHHTSKAGRQSVSSCKGQFLAALATISLLTISSRHCGHPETNSVIFHESKVISRVVPAPTHQEIRGGHGTRVTVNNLFGNMPVRVKHRASSLRRTEDVDKEWEELTRMLVALALSNANLQKLRLSDKEKSRSLSLRIPHRTTESPTSEPQNSDLLRLNTVLAQSGLISGTSVDEWVRMSASTLDVSVNAYVSLRTSPTRLNQFISLGINPVFNEHKSANVLYDTINQVFTGSDFGSESAMSGSRESRLHGTTRGARRWPMFCVRIDVKSSLETFPQVETIIESDRALQHIIEVLRAMFYRFLQQHHYRPRKRKRVESDTPSTSHSRDTPTVSAASNVLRDRGLLSMSSMQGIEAKSMAEAFDSGVKIPTASKNRSSQYFNDFTNWSRVKSGDNKAVKELLVCRPRDASCPHNGTPMSQFEAASPSLASLQIEEQAFEQLNSSSHTTQGAGDDLIRWIDPVTNKVVLVNSRTGQCVETHENDRPNTSMGVMRPRSAASMLSRVREPIKRPQTVPAQGRSPWFENLVTNCINPVFSCLEKPIMSIESESVFDNLSRCNDAQKKSHHDLTATEPVGSNRHNNKISREGLARATIIAQVDHKFILVKMTPASENRADDTSNRILVLIDQHAADERCRLEHLLFDMFTLDGESGVLSIRTHPFPTLIQCPIQEDEVASLTKYTRYFESWGCHYKVQQELVDGKRQHSIIIEALPLVIAERCRLEPKLFIQLIRKEIWSRAGERIPPLRQNTSMATSISKPENRSFPWLRWIAGCPEGILELINSRACRSSIMFNDPLPIEECQNLISRLSKCAFPFQCAHGRPTMIPIVDESRHLSSSSALSMRDESVVDHNSPERQMGFVEAFKKWERT</sequence>
<dbReference type="eggNOG" id="KOG1977">
    <property type="taxonomic scope" value="Eukaryota"/>
</dbReference>
<organism evidence="4">
    <name type="scientific">Talaromyces marneffei PM1</name>
    <dbReference type="NCBI Taxonomy" id="1077442"/>
    <lineage>
        <taxon>Eukaryota</taxon>
        <taxon>Fungi</taxon>
        <taxon>Dikarya</taxon>
        <taxon>Ascomycota</taxon>
        <taxon>Pezizomycotina</taxon>
        <taxon>Eurotiomycetes</taxon>
        <taxon>Eurotiomycetidae</taxon>
        <taxon>Eurotiales</taxon>
        <taxon>Trichocomaceae</taxon>
        <taxon>Talaromyces</taxon>
        <taxon>Talaromyces sect. Talaromyces</taxon>
    </lineage>
</organism>
<evidence type="ECO:0000259" key="3">
    <source>
        <dbReference type="SMART" id="SM00853"/>
    </source>
</evidence>
<dbReference type="PANTHER" id="PTHR10073">
    <property type="entry name" value="DNA MISMATCH REPAIR PROTEIN MLH, PMS, MUTL"/>
    <property type="match status" value="1"/>
</dbReference>
<accession>A0A093VMZ2</accession>
<dbReference type="Pfam" id="PF13589">
    <property type="entry name" value="HATPase_c_3"/>
    <property type="match status" value="1"/>
</dbReference>